<feature type="compositionally biased region" description="Acidic residues" evidence="2">
    <location>
        <begin position="1129"/>
        <end position="1138"/>
    </location>
</feature>
<protein>
    <recommendedName>
        <fullName evidence="5">SIT4-associating protein SAP155</fullName>
    </recommendedName>
</protein>
<evidence type="ECO:0000313" key="4">
    <source>
        <dbReference type="Proteomes" id="UP000029867"/>
    </source>
</evidence>
<reference evidence="4" key="1">
    <citation type="journal article" date="2014" name="Microb. Cell Fact.">
        <title>Exploiting Issatchenkia orientalis SD108 for succinic acid production.</title>
        <authorList>
            <person name="Xiao H."/>
            <person name="Shao Z."/>
            <person name="Jiang Y."/>
            <person name="Dole S."/>
            <person name="Zhao H."/>
        </authorList>
    </citation>
    <scope>NUCLEOTIDE SEQUENCE [LARGE SCALE GENOMIC DNA]</scope>
    <source>
        <strain evidence="4">SD108</strain>
    </source>
</reference>
<dbReference type="GO" id="GO:0005634">
    <property type="term" value="C:nucleus"/>
    <property type="evidence" value="ECO:0007669"/>
    <property type="project" value="TreeGrafter"/>
</dbReference>
<feature type="region of interest" description="Disordered" evidence="2">
    <location>
        <begin position="321"/>
        <end position="357"/>
    </location>
</feature>
<dbReference type="EMBL" id="JQFK01000012">
    <property type="protein sequence ID" value="KGK39063.1"/>
    <property type="molecule type" value="Genomic_DNA"/>
</dbReference>
<feature type="region of interest" description="Disordered" evidence="2">
    <location>
        <begin position="1111"/>
        <end position="1138"/>
    </location>
</feature>
<dbReference type="GO" id="GO:0005829">
    <property type="term" value="C:cytosol"/>
    <property type="evidence" value="ECO:0007669"/>
    <property type="project" value="TreeGrafter"/>
</dbReference>
<organism evidence="3 4">
    <name type="scientific">Pichia kudriavzevii</name>
    <name type="common">Yeast</name>
    <name type="synonym">Issatchenkia orientalis</name>
    <dbReference type="NCBI Taxonomy" id="4909"/>
    <lineage>
        <taxon>Eukaryota</taxon>
        <taxon>Fungi</taxon>
        <taxon>Dikarya</taxon>
        <taxon>Ascomycota</taxon>
        <taxon>Saccharomycotina</taxon>
        <taxon>Pichiomycetes</taxon>
        <taxon>Pichiales</taxon>
        <taxon>Pichiaceae</taxon>
        <taxon>Pichia</taxon>
    </lineage>
</organism>
<comment type="caution">
    <text evidence="3">The sequence shown here is derived from an EMBL/GenBank/DDBJ whole genome shotgun (WGS) entry which is preliminary data.</text>
</comment>
<dbReference type="AlphaFoldDB" id="A0A099P1Z9"/>
<dbReference type="Proteomes" id="UP000029867">
    <property type="component" value="Unassembled WGS sequence"/>
</dbReference>
<accession>A0A099P1Z9</accession>
<name>A0A099P1Z9_PICKU</name>
<evidence type="ECO:0000256" key="2">
    <source>
        <dbReference type="SAM" id="MobiDB-lite"/>
    </source>
</evidence>
<dbReference type="InterPro" id="IPR007587">
    <property type="entry name" value="SAPS"/>
</dbReference>
<dbReference type="eggNOG" id="KOG2073">
    <property type="taxonomic scope" value="Eukaryota"/>
</dbReference>
<evidence type="ECO:0000313" key="3">
    <source>
        <dbReference type="EMBL" id="KGK39063.1"/>
    </source>
</evidence>
<evidence type="ECO:0008006" key="5">
    <source>
        <dbReference type="Google" id="ProtNLM"/>
    </source>
</evidence>
<dbReference type="PANTHER" id="PTHR12634">
    <property type="entry name" value="SIT4 YEAST -ASSOCIATING PROTEIN-RELATED"/>
    <property type="match status" value="1"/>
</dbReference>
<feature type="compositionally biased region" description="Polar residues" evidence="2">
    <location>
        <begin position="33"/>
        <end position="63"/>
    </location>
</feature>
<feature type="region of interest" description="Disordered" evidence="2">
    <location>
        <begin position="135"/>
        <end position="213"/>
    </location>
</feature>
<dbReference type="GO" id="GO:0019903">
    <property type="term" value="F:protein phosphatase binding"/>
    <property type="evidence" value="ECO:0007669"/>
    <property type="project" value="InterPro"/>
</dbReference>
<dbReference type="HOGENOM" id="CLU_008910_0_0_1"/>
<evidence type="ECO:0000256" key="1">
    <source>
        <dbReference type="ARBA" id="ARBA00006180"/>
    </source>
</evidence>
<dbReference type="GO" id="GO:0019888">
    <property type="term" value="F:protein phosphatase regulator activity"/>
    <property type="evidence" value="ECO:0007669"/>
    <property type="project" value="TreeGrafter"/>
</dbReference>
<feature type="region of interest" description="Disordered" evidence="2">
    <location>
        <begin position="32"/>
        <end position="63"/>
    </location>
</feature>
<gene>
    <name evidence="3" type="ORF">JL09_g1771</name>
</gene>
<dbReference type="Pfam" id="PF04499">
    <property type="entry name" value="SAPS"/>
    <property type="match status" value="1"/>
</dbReference>
<feature type="compositionally biased region" description="Low complexity" evidence="2">
    <location>
        <begin position="175"/>
        <end position="185"/>
    </location>
</feature>
<sequence length="1138" mass="129167">MSTIWPFFNHSFSNANINKILTEIEQDAAKRLAQQTQNQNASKKNGDQQPCKQGNGTMTTTSSAVPITLPTSLLNNNNNNNNNNNITTALNGQSVDINNSPIENNTPTASLSHHVAYSPNTTQFNITASQLLHSIQNSSPSPSPSPLANLTSTTTSTSKSLLDDELPNPLHRTISHIPSSTPSSTDKVKTGEKLPFSPSSHGPNSPPASASCSSSSSSSSSSFISSSATTNQIQNLHFTKSNINVSLFNQLLDQPNLVEEINAAKNQRLISYISQKDVVSTMFDYILFSIKLSKFTSIDEVPTPYLSHDIFVSTEDPAKSINNSTDDFMDSTSNNETDNENDTMQNNKLDGDEENDHNKEVRKDENMGNNHHNVDILHVALQRATVISEIMILPSSNIHQTLLSNFDIFTKLWRGFMNNEPHSYFKETKLVLSKDINSVNEDADITLNDDDDDSVFSENIDVKGTDAQKLAEMEESDNYSKLRDPHEVLMFNNFLKFVDDMALINMGSFMNFIRFEQEYYSLTDQFIRFIPYSQTVCDLLVRLISTDKRFNSNGLIDILLDQNLIIKLISTCKKYYLDHQVQDNVCNILNGIVGISSNIGFWEDNSGVNGDDQQDLNSNNPNIGPNDLTRQLVSPECVDEMLDIIINYGNYGLVTIVSVIIEVIRKNNSDYDEFDWISSVNFDDENKSLPNPRDPIYLGNLMKLFSINLDKIVKTYLTDDYYKRNETALRLESSIGQTIEPLGYERFKIMELVAELLHCSNMILMNKSVELDKLIHRRDMLRGDKKKEQLVSDAINELIIDDSHNVKNNRDATNKERGNNDSIPERENSIINSRYFETDSGLSIGNFFKFKLLQTHAIPLIALKLVKFPWNNFMHNVVFDLIQQIFNGRLANWDEDRAINQEETIYDDNLSLNKILIWSLFGEYSNYSNPEDPDDLFYYREYQCSNADYPGFFNLALFIVYCYHLSNRMYDKTNFRFGYMGHLTLIAEEIHKFQSYVENFGVTKNENAFGLRREEEDDIRPFYLKSSYYIFNELYESIFENKGDFKPWLEFVNVELREISSMYNKVLGNPNEVNDEAVDDGQLGLSSEQVISNMDIQEPPKAEGAIILDNGDNEEFRKGSGNSVKDSDGVEGVDENTN</sequence>
<comment type="similarity">
    <text evidence="1">Belongs to the SAPS family.</text>
</comment>
<proteinExistence type="inferred from homology"/>
<feature type="compositionally biased region" description="Low complexity" evidence="2">
    <location>
        <begin position="146"/>
        <end position="160"/>
    </location>
</feature>
<dbReference type="VEuPathDB" id="FungiDB:C5L36_0B04450"/>
<dbReference type="PANTHER" id="PTHR12634:SF14">
    <property type="entry name" value="SIT4-ASSOCIATING PROTEIN SAP155-RELATED"/>
    <property type="match status" value="1"/>
</dbReference>